<dbReference type="Gene3D" id="3.10.20.30">
    <property type="match status" value="1"/>
</dbReference>
<dbReference type="InterPro" id="IPR016155">
    <property type="entry name" value="Mopterin_synth/thiamin_S_b"/>
</dbReference>
<evidence type="ECO:0000313" key="2">
    <source>
        <dbReference type="Proteomes" id="UP000672009"/>
    </source>
</evidence>
<dbReference type="Proteomes" id="UP000672009">
    <property type="component" value="Chromosome"/>
</dbReference>
<reference evidence="1" key="1">
    <citation type="submission" date="2021-04" db="EMBL/GenBank/DDBJ databases">
        <title>Genomics, taxonomy and metabolism of representatives of sulfur bacteria of the genus Thiothrix: Thiothrix fructosivorans QT, Thiothrix unzii A1T and three new species, Thiothrix subterranea sp. nov., Thiothrix litoralis sp. nov. and 'Candidatus Thiothrix anitrata' sp. nov.</title>
        <authorList>
            <person name="Ravin N.V."/>
            <person name="Smolyakov D."/>
            <person name="Rudenko T.S."/>
            <person name="Mardanov A.V."/>
            <person name="Beletsky A.V."/>
            <person name="Markov N.D."/>
            <person name="Fomenkov A.I."/>
            <person name="Roberts R.J."/>
            <person name="Karnachuk O.V."/>
            <person name="Novikov A."/>
            <person name="Grabovich M.Y."/>
        </authorList>
    </citation>
    <scope>NUCLEOTIDE SEQUENCE</scope>
    <source>
        <strain evidence="1">A1</strain>
    </source>
</reference>
<dbReference type="KEGG" id="tun:J9260_06350"/>
<dbReference type="AlphaFoldDB" id="A0A975FBS3"/>
<dbReference type="Pfam" id="PF02597">
    <property type="entry name" value="ThiS"/>
    <property type="match status" value="1"/>
</dbReference>
<sequence>MLPIRVLFFASLKERLKRGQANLESAIALPVLEVWQRSSGETVFPANLLVSINQEYANAETLVHPGDEVAFFPPVTGG</sequence>
<evidence type="ECO:0000313" key="1">
    <source>
        <dbReference type="EMBL" id="QTR54706.1"/>
    </source>
</evidence>
<accession>A0A975FBS3</accession>
<keyword evidence="2" id="KW-1185">Reference proteome</keyword>
<name>A0A975FBS3_9GAMM</name>
<dbReference type="InterPro" id="IPR003749">
    <property type="entry name" value="ThiS/MoaD-like"/>
</dbReference>
<organism evidence="1 2">
    <name type="scientific">Thiothrix unzii</name>
    <dbReference type="NCBI Taxonomy" id="111769"/>
    <lineage>
        <taxon>Bacteria</taxon>
        <taxon>Pseudomonadati</taxon>
        <taxon>Pseudomonadota</taxon>
        <taxon>Gammaproteobacteria</taxon>
        <taxon>Thiotrichales</taxon>
        <taxon>Thiotrichaceae</taxon>
        <taxon>Thiothrix</taxon>
    </lineage>
</organism>
<dbReference type="RefSeq" id="WP_210220181.1">
    <property type="nucleotide sequence ID" value="NZ_CP072793.1"/>
</dbReference>
<proteinExistence type="predicted"/>
<dbReference type="SUPFAM" id="SSF54285">
    <property type="entry name" value="MoaD/ThiS"/>
    <property type="match status" value="1"/>
</dbReference>
<protein>
    <submittedName>
        <fullName evidence="1">MoaD/ThiS family protein</fullName>
    </submittedName>
</protein>
<dbReference type="CDD" id="cd00754">
    <property type="entry name" value="Ubl_MoaD"/>
    <property type="match status" value="1"/>
</dbReference>
<dbReference type="EMBL" id="CP072793">
    <property type="protein sequence ID" value="QTR54706.1"/>
    <property type="molecule type" value="Genomic_DNA"/>
</dbReference>
<gene>
    <name evidence="1" type="ORF">J9260_06350</name>
</gene>
<dbReference type="InterPro" id="IPR012675">
    <property type="entry name" value="Beta-grasp_dom_sf"/>
</dbReference>